<dbReference type="InterPro" id="IPR036257">
    <property type="entry name" value="Cyt_c_oxidase_su2_TM_sf"/>
</dbReference>
<keyword evidence="9" id="KW-1278">Translocase</keyword>
<evidence type="ECO:0000256" key="3">
    <source>
        <dbReference type="ARBA" id="ARBA00012949"/>
    </source>
</evidence>
<keyword evidence="12 18" id="KW-0408">Iron</keyword>
<dbReference type="Pfam" id="PF00034">
    <property type="entry name" value="Cytochrom_C"/>
    <property type="match status" value="1"/>
</dbReference>
<dbReference type="AlphaFoldDB" id="A0A2T0SPT2"/>
<comment type="caution">
    <text evidence="23">The sequence shown here is derived from an EMBL/GenBank/DDBJ whole genome shotgun (WGS) entry which is preliminary data.</text>
</comment>
<dbReference type="InterPro" id="IPR011759">
    <property type="entry name" value="Cyt_c_oxidase_su2_TM_dom"/>
</dbReference>
<dbReference type="Pfam" id="PF00116">
    <property type="entry name" value="COX2"/>
    <property type="match status" value="1"/>
</dbReference>
<dbReference type="PANTHER" id="PTHR22888:SF9">
    <property type="entry name" value="CYTOCHROME C OXIDASE SUBUNIT 2"/>
    <property type="match status" value="1"/>
</dbReference>
<dbReference type="GO" id="GO:0042773">
    <property type="term" value="P:ATP synthesis coupled electron transport"/>
    <property type="evidence" value="ECO:0007669"/>
    <property type="project" value="TreeGrafter"/>
</dbReference>
<protein>
    <recommendedName>
        <fullName evidence="3">cytochrome-c oxidase</fullName>
        <ecNumber evidence="3">7.1.1.9</ecNumber>
    </recommendedName>
    <alternativeName>
        <fullName evidence="17">Cytochrome aa3 subunit 2</fullName>
    </alternativeName>
    <alternativeName>
        <fullName evidence="16">Cytochrome c oxidase polypeptide II</fullName>
    </alternativeName>
</protein>
<dbReference type="PANTHER" id="PTHR22888">
    <property type="entry name" value="CYTOCHROME C OXIDASE, SUBUNIT II"/>
    <property type="match status" value="1"/>
</dbReference>
<dbReference type="PROSITE" id="PS50999">
    <property type="entry name" value="COX2_TM"/>
    <property type="match status" value="1"/>
</dbReference>
<proteinExistence type="inferred from homology"/>
<keyword evidence="11 19" id="KW-1133">Transmembrane helix</keyword>
<keyword evidence="7 19" id="KW-0812">Transmembrane</keyword>
<evidence type="ECO:0000259" key="21">
    <source>
        <dbReference type="PROSITE" id="PS50999"/>
    </source>
</evidence>
<dbReference type="EMBL" id="PVTE01000014">
    <property type="protein sequence ID" value="PRY35432.1"/>
    <property type="molecule type" value="Genomic_DNA"/>
</dbReference>
<keyword evidence="5 18" id="KW-0349">Heme</keyword>
<feature type="domain" description="Cytochrome oxidase subunit II copper A binding" evidence="20">
    <location>
        <begin position="117"/>
        <end position="229"/>
    </location>
</feature>
<dbReference type="Gene3D" id="1.10.287.90">
    <property type="match status" value="1"/>
</dbReference>
<evidence type="ECO:0000256" key="12">
    <source>
        <dbReference type="ARBA" id="ARBA00023004"/>
    </source>
</evidence>
<dbReference type="SUPFAM" id="SSF46626">
    <property type="entry name" value="Cytochrome c"/>
    <property type="match status" value="1"/>
</dbReference>
<dbReference type="InterPro" id="IPR001505">
    <property type="entry name" value="Copper_CuA"/>
</dbReference>
<accession>A0A2T0SPT2</accession>
<feature type="domain" description="Cytochrome oxidase subunit II transmembrane region profile" evidence="21">
    <location>
        <begin position="19"/>
        <end position="115"/>
    </location>
</feature>
<evidence type="ECO:0000259" key="22">
    <source>
        <dbReference type="PROSITE" id="PS51007"/>
    </source>
</evidence>
<dbReference type="Gene3D" id="2.60.40.420">
    <property type="entry name" value="Cupredoxins - blue copper proteins"/>
    <property type="match status" value="1"/>
</dbReference>
<comment type="similarity">
    <text evidence="2">Belongs to the cytochrome c oxidase subunit 2 family.</text>
</comment>
<gene>
    <name evidence="23" type="ORF">CLV58_11417</name>
</gene>
<keyword evidence="4" id="KW-0813">Transport</keyword>
<evidence type="ECO:0000256" key="2">
    <source>
        <dbReference type="ARBA" id="ARBA00007866"/>
    </source>
</evidence>
<dbReference type="PROSITE" id="PS51007">
    <property type="entry name" value="CYTC"/>
    <property type="match status" value="1"/>
</dbReference>
<evidence type="ECO:0000256" key="8">
    <source>
        <dbReference type="ARBA" id="ARBA00022723"/>
    </source>
</evidence>
<dbReference type="PROSITE" id="PS50857">
    <property type="entry name" value="COX2_CUA"/>
    <property type="match status" value="1"/>
</dbReference>
<keyword evidence="10" id="KW-0249">Electron transport</keyword>
<keyword evidence="14 19" id="KW-0472">Membrane</keyword>
<comment type="subcellular location">
    <subcellularLocation>
        <location evidence="1">Membrane</location>
        <topology evidence="1">Multi-pass membrane protein</topology>
    </subcellularLocation>
</comment>
<evidence type="ECO:0000256" key="13">
    <source>
        <dbReference type="ARBA" id="ARBA00023008"/>
    </source>
</evidence>
<dbReference type="InterPro" id="IPR008972">
    <property type="entry name" value="Cupredoxin"/>
</dbReference>
<evidence type="ECO:0000259" key="20">
    <source>
        <dbReference type="PROSITE" id="PS50857"/>
    </source>
</evidence>
<evidence type="ECO:0000256" key="14">
    <source>
        <dbReference type="ARBA" id="ARBA00023136"/>
    </source>
</evidence>
<evidence type="ECO:0000256" key="10">
    <source>
        <dbReference type="ARBA" id="ARBA00022982"/>
    </source>
</evidence>
<sequence length="331" mass="36417">MGDQNSVDEYLSAPRSYMETLSMLPSLLRPAAAQADRIASLTAYFTIAALLVLTIVIGLLIYIVVRFRARPGDAEPEQFTGNKVVEGFMIGVPTLLVIVFMYLTLDTMADVLPPDSGTQPDVVITGHRYWWEASYPGTKAIVANEIHLPVGRRLLLHINAADVIHDWWVPALGAKMDAIPGRTNHLWVTITKPGVYEGACSEFCGAQHAWMRIKVVAQPEPEFRDWVARKAQVANPVLSASAQAGAAFFSRQPCGSCHRIRGTAATGAVGPDLTHFASRRTMLAGLMENNPDNLRQWLTDPQHVKPGALMPRFIYPKDSINVLVDYLSSLK</sequence>
<dbReference type="GO" id="GO:0016491">
    <property type="term" value="F:oxidoreductase activity"/>
    <property type="evidence" value="ECO:0007669"/>
    <property type="project" value="InterPro"/>
</dbReference>
<evidence type="ECO:0000256" key="1">
    <source>
        <dbReference type="ARBA" id="ARBA00004141"/>
    </source>
</evidence>
<dbReference type="Proteomes" id="UP000238375">
    <property type="component" value="Unassembled WGS sequence"/>
</dbReference>
<dbReference type="GO" id="GO:0020037">
    <property type="term" value="F:heme binding"/>
    <property type="evidence" value="ECO:0007669"/>
    <property type="project" value="InterPro"/>
</dbReference>
<evidence type="ECO:0000313" key="24">
    <source>
        <dbReference type="Proteomes" id="UP000238375"/>
    </source>
</evidence>
<dbReference type="OrthoDB" id="9773456at2"/>
<evidence type="ECO:0000256" key="6">
    <source>
        <dbReference type="ARBA" id="ARBA00022660"/>
    </source>
</evidence>
<feature type="transmembrane region" description="Helical" evidence="19">
    <location>
        <begin position="85"/>
        <end position="105"/>
    </location>
</feature>
<evidence type="ECO:0000313" key="23">
    <source>
        <dbReference type="EMBL" id="PRY35432.1"/>
    </source>
</evidence>
<dbReference type="GO" id="GO:0005507">
    <property type="term" value="F:copper ion binding"/>
    <property type="evidence" value="ECO:0007669"/>
    <property type="project" value="InterPro"/>
</dbReference>
<dbReference type="PROSITE" id="PS00078">
    <property type="entry name" value="COX2"/>
    <property type="match status" value="1"/>
</dbReference>
<name>A0A2T0SPT2_9BACT</name>
<evidence type="ECO:0000256" key="7">
    <source>
        <dbReference type="ARBA" id="ARBA00022692"/>
    </source>
</evidence>
<dbReference type="CDD" id="cd04213">
    <property type="entry name" value="CuRO_CcO_Caa3_II"/>
    <property type="match status" value="1"/>
</dbReference>
<organism evidence="23 24">
    <name type="scientific">Spirosoma oryzae</name>
    <dbReference type="NCBI Taxonomy" id="1469603"/>
    <lineage>
        <taxon>Bacteria</taxon>
        <taxon>Pseudomonadati</taxon>
        <taxon>Bacteroidota</taxon>
        <taxon>Cytophagia</taxon>
        <taxon>Cytophagales</taxon>
        <taxon>Cytophagaceae</taxon>
        <taxon>Spirosoma</taxon>
    </lineage>
</organism>
<reference evidence="23 24" key="1">
    <citation type="submission" date="2018-03" db="EMBL/GenBank/DDBJ databases">
        <title>Genomic Encyclopedia of Archaeal and Bacterial Type Strains, Phase II (KMG-II): from individual species to whole genera.</title>
        <authorList>
            <person name="Goeker M."/>
        </authorList>
    </citation>
    <scope>NUCLEOTIDE SEQUENCE [LARGE SCALE GENOMIC DNA]</scope>
    <source>
        <strain evidence="23 24">DSM 28354</strain>
    </source>
</reference>
<dbReference type="InterPro" id="IPR036909">
    <property type="entry name" value="Cyt_c-like_dom_sf"/>
</dbReference>
<dbReference type="InterPro" id="IPR009056">
    <property type="entry name" value="Cyt_c-like_dom"/>
</dbReference>
<evidence type="ECO:0000256" key="18">
    <source>
        <dbReference type="PROSITE-ProRule" id="PRU00433"/>
    </source>
</evidence>
<dbReference type="NCBIfam" id="TIGR02866">
    <property type="entry name" value="CoxB"/>
    <property type="match status" value="1"/>
</dbReference>
<dbReference type="InterPro" id="IPR045187">
    <property type="entry name" value="CcO_II"/>
</dbReference>
<dbReference type="GO" id="GO:0004129">
    <property type="term" value="F:cytochrome-c oxidase activity"/>
    <property type="evidence" value="ECO:0007669"/>
    <property type="project" value="UniProtKB-EC"/>
</dbReference>
<evidence type="ECO:0000256" key="16">
    <source>
        <dbReference type="ARBA" id="ARBA00031389"/>
    </source>
</evidence>
<keyword evidence="13" id="KW-0186">Copper</keyword>
<dbReference type="GO" id="GO:0016020">
    <property type="term" value="C:membrane"/>
    <property type="evidence" value="ECO:0007669"/>
    <property type="project" value="UniProtKB-SubCell"/>
</dbReference>
<feature type="domain" description="Cytochrome c" evidence="22">
    <location>
        <begin position="240"/>
        <end position="331"/>
    </location>
</feature>
<evidence type="ECO:0000256" key="5">
    <source>
        <dbReference type="ARBA" id="ARBA00022617"/>
    </source>
</evidence>
<dbReference type="EC" id="7.1.1.9" evidence="3"/>
<evidence type="ECO:0000256" key="15">
    <source>
        <dbReference type="ARBA" id="ARBA00024688"/>
    </source>
</evidence>
<dbReference type="InterPro" id="IPR014222">
    <property type="entry name" value="Cyt_c_oxidase_su2"/>
</dbReference>
<comment type="function">
    <text evidence="15">Subunits I and II form the functional core of the enzyme complex. Electrons originating in cytochrome c are transferred via heme a and Cu(A) to the binuclear center formed by heme a3 and Cu(B).</text>
</comment>
<feature type="transmembrane region" description="Helical" evidence="19">
    <location>
        <begin position="43"/>
        <end position="65"/>
    </location>
</feature>
<evidence type="ECO:0000256" key="17">
    <source>
        <dbReference type="ARBA" id="ARBA00031399"/>
    </source>
</evidence>
<dbReference type="InterPro" id="IPR034236">
    <property type="entry name" value="CuRO_CcO_Caa3_II"/>
</dbReference>
<evidence type="ECO:0000256" key="19">
    <source>
        <dbReference type="SAM" id="Phobius"/>
    </source>
</evidence>
<keyword evidence="8 18" id="KW-0479">Metal-binding</keyword>
<evidence type="ECO:0000256" key="9">
    <source>
        <dbReference type="ARBA" id="ARBA00022967"/>
    </source>
</evidence>
<keyword evidence="6" id="KW-0679">Respiratory chain</keyword>
<evidence type="ECO:0000256" key="11">
    <source>
        <dbReference type="ARBA" id="ARBA00022989"/>
    </source>
</evidence>
<dbReference type="InterPro" id="IPR002429">
    <property type="entry name" value="CcO_II-like_C"/>
</dbReference>
<dbReference type="SUPFAM" id="SSF81464">
    <property type="entry name" value="Cytochrome c oxidase subunit II-like, transmembrane region"/>
    <property type="match status" value="1"/>
</dbReference>
<dbReference type="SUPFAM" id="SSF49503">
    <property type="entry name" value="Cupredoxins"/>
    <property type="match status" value="1"/>
</dbReference>
<keyword evidence="24" id="KW-1185">Reference proteome</keyword>
<evidence type="ECO:0000256" key="4">
    <source>
        <dbReference type="ARBA" id="ARBA00022448"/>
    </source>
</evidence>